<sequence length="489" mass="54771">MRFSTAFSINRPDKAEWFDTNVKFDTPLFVNPFLIYRDEDPRWKGAQDDVAEYFRTVLELLKRANGDRRSASWGKAIGLLCFPEPNEFALGLSMGSPDGKGIGPKQAATMADLLAEATDLKLDDTFIGQLAILSEGVGPDGISDMICNILKPRFVQYTQRVANALGAELHTVTVTRGLWDNDLQTWLDPKTPVPLVTRNGKRYPVLLVPERFLDDIPCVSKTEFWAWAQSSIGAKLRNDFNYDLSKTLVRNEEKKEKLAQELAARNAQALRHYVRQAADGATPYDIENDPDLLVTWEESGNEAATRTSSPPAPQTQADFERWLLDMADAFKHCVEENALWRVLWDDELRHPRKESIVQVVARSVWLHYCHASNIDVSREAQCGRGLVDFKFSQGFQMRGLLEVKLMSNANIKHGADAQLPAYMKGEEAFFGIYLCVGYTDDELSDENKQAVADTCAARSRGDAIRIVPVFVDASPKSPASKPTAVHAPR</sequence>
<reference evidence="1 2" key="1">
    <citation type="journal article" date="2010" name="Stand. Genomic Sci.">
        <title>Complete genome sequence of Segniliparus rotundus type strain (CDC 1076).</title>
        <authorList>
            <person name="Sikorski J."/>
            <person name="Lapidus A."/>
            <person name="Copeland A."/>
            <person name="Misra M."/>
            <person name="Glavina Del Rio T."/>
            <person name="Nolan M."/>
            <person name="Lucas S."/>
            <person name="Chen F."/>
            <person name="Tice H."/>
            <person name="Cheng J.F."/>
            <person name="Jando M."/>
            <person name="Schneider S."/>
            <person name="Bruce D."/>
            <person name="Goodwin L."/>
            <person name="Pitluck S."/>
            <person name="Liolios K."/>
            <person name="Mikhailova N."/>
            <person name="Pati A."/>
            <person name="Ivanova N."/>
            <person name="Mavromatis K."/>
            <person name="Chen A."/>
            <person name="Palaniappan K."/>
            <person name="Chertkov O."/>
            <person name="Land M."/>
            <person name="Hauser L."/>
            <person name="Chang Y.J."/>
            <person name="Jeffries C.D."/>
            <person name="Brettin T."/>
            <person name="Detter J.C."/>
            <person name="Han C."/>
            <person name="Rohde M."/>
            <person name="Goker M."/>
            <person name="Bristow J."/>
            <person name="Eisen J.A."/>
            <person name="Markowitz V."/>
            <person name="Hugenholtz P."/>
            <person name="Kyrpides N.C."/>
            <person name="Klenk H.P."/>
        </authorList>
    </citation>
    <scope>NUCLEOTIDE SEQUENCE [LARGE SCALE GENOMIC DNA]</scope>
    <source>
        <strain evidence="2">ATCC BAA-972 / CDC 1076 / CIP 108378 / DSM 44985 / JCM 13578</strain>
    </source>
</reference>
<dbReference type="RefSeq" id="WP_013139251.1">
    <property type="nucleotide sequence ID" value="NC_014168.1"/>
</dbReference>
<dbReference type="KEGG" id="srt:Srot_2353"/>
<gene>
    <name evidence="1" type="ordered locus">Srot_2353</name>
</gene>
<evidence type="ECO:0000313" key="1">
    <source>
        <dbReference type="EMBL" id="ADG98801.1"/>
    </source>
</evidence>
<dbReference type="HOGENOM" id="CLU_043660_0_0_11"/>
<proteinExistence type="predicted"/>
<dbReference type="OrthoDB" id="6691177at2"/>
<name>D6ZAR5_SEGRD</name>
<evidence type="ECO:0000313" key="2">
    <source>
        <dbReference type="Proteomes" id="UP000002247"/>
    </source>
</evidence>
<dbReference type="Proteomes" id="UP000002247">
    <property type="component" value="Chromosome"/>
</dbReference>
<accession>D6ZAR5</accession>
<organism evidence="1 2">
    <name type="scientific">Segniliparus rotundus (strain ATCC BAA-972 / CDC 1076 / CIP 108378 / DSM 44985 / JCM 13578)</name>
    <dbReference type="NCBI Taxonomy" id="640132"/>
    <lineage>
        <taxon>Bacteria</taxon>
        <taxon>Bacillati</taxon>
        <taxon>Actinomycetota</taxon>
        <taxon>Actinomycetes</taxon>
        <taxon>Mycobacteriales</taxon>
        <taxon>Segniliparaceae</taxon>
        <taxon>Segniliparus</taxon>
    </lineage>
</organism>
<dbReference type="eggNOG" id="ENOG502ZABR">
    <property type="taxonomic scope" value="Bacteria"/>
</dbReference>
<dbReference type="STRING" id="640132.Srot_2353"/>
<dbReference type="EMBL" id="CP001958">
    <property type="protein sequence ID" value="ADG98801.1"/>
    <property type="molecule type" value="Genomic_DNA"/>
</dbReference>
<protein>
    <submittedName>
        <fullName evidence="1">Uncharacterized protein</fullName>
    </submittedName>
</protein>
<keyword evidence="2" id="KW-1185">Reference proteome</keyword>
<dbReference type="AlphaFoldDB" id="D6ZAR5"/>